<protein>
    <submittedName>
        <fullName evidence="2">Putative secreted protein</fullName>
    </submittedName>
</protein>
<reference evidence="2" key="1">
    <citation type="submission" date="2018-01" db="EMBL/GenBank/DDBJ databases">
        <title>An insight into the sialome of Amazonian anophelines.</title>
        <authorList>
            <person name="Ribeiro J.M."/>
            <person name="Scarpassa V."/>
            <person name="Calvo E."/>
        </authorList>
    </citation>
    <scope>NUCLEOTIDE SEQUENCE</scope>
</reference>
<feature type="signal peptide" evidence="1">
    <location>
        <begin position="1"/>
        <end position="32"/>
    </location>
</feature>
<feature type="chain" id="PRO_5014785775" evidence="1">
    <location>
        <begin position="33"/>
        <end position="170"/>
    </location>
</feature>
<organism evidence="2">
    <name type="scientific">Anopheles darlingi</name>
    <name type="common">Mosquito</name>
    <dbReference type="NCBI Taxonomy" id="43151"/>
    <lineage>
        <taxon>Eukaryota</taxon>
        <taxon>Metazoa</taxon>
        <taxon>Ecdysozoa</taxon>
        <taxon>Arthropoda</taxon>
        <taxon>Hexapoda</taxon>
        <taxon>Insecta</taxon>
        <taxon>Pterygota</taxon>
        <taxon>Neoptera</taxon>
        <taxon>Endopterygota</taxon>
        <taxon>Diptera</taxon>
        <taxon>Nematocera</taxon>
        <taxon>Culicoidea</taxon>
        <taxon>Culicidae</taxon>
        <taxon>Anophelinae</taxon>
        <taxon>Anopheles</taxon>
    </lineage>
</organism>
<keyword evidence="1" id="KW-0732">Signal</keyword>
<evidence type="ECO:0000256" key="1">
    <source>
        <dbReference type="SAM" id="SignalP"/>
    </source>
</evidence>
<name>A0A2M4D4K3_ANODA</name>
<dbReference type="AlphaFoldDB" id="A0A2M4D4K3"/>
<accession>A0A2M4D4K3</accession>
<proteinExistence type="predicted"/>
<sequence length="170" mass="18805">MDATMEAPLHTLMLLLLLLLMLLLLFLPLLAATPAGNVVTPTADSRLFGARTSSTTDSSSRAQRGSRTHSLLLALLPRATIRTRESRATFVENTNLPTCSSRRLRRRLRCVSPEDEGVSTKTGGLLTWLSHAGVDDDRTRIRGDAQNNRFGGRFTPQQIIRYTRASSQWG</sequence>
<evidence type="ECO:0000313" key="2">
    <source>
        <dbReference type="EMBL" id="MBW72514.1"/>
    </source>
</evidence>
<dbReference type="EMBL" id="GGFL01008336">
    <property type="protein sequence ID" value="MBW72514.1"/>
    <property type="molecule type" value="Transcribed_RNA"/>
</dbReference>